<dbReference type="RefSeq" id="WP_193951963.1">
    <property type="nucleotide sequence ID" value="NZ_JADEYS010000003.1"/>
</dbReference>
<comment type="subcellular location">
    <subcellularLocation>
        <location evidence="1">Cell membrane</location>
        <topology evidence="1">Single-pass membrane protein</topology>
    </subcellularLocation>
</comment>
<keyword evidence="5 8" id="KW-1133">Transmembrane helix</keyword>
<proteinExistence type="inferred from homology"/>
<comment type="similarity">
    <text evidence="2">Belongs to the MotB family.</text>
</comment>
<keyword evidence="10" id="KW-0969">Cilium</keyword>
<feature type="transmembrane region" description="Helical" evidence="8">
    <location>
        <begin position="16"/>
        <end position="37"/>
    </location>
</feature>
<keyword evidence="3" id="KW-1003">Cell membrane</keyword>
<feature type="domain" description="OmpA-like" evidence="9">
    <location>
        <begin position="130"/>
        <end position="250"/>
    </location>
</feature>
<dbReference type="InterPro" id="IPR050330">
    <property type="entry name" value="Bact_OuterMem_StrucFunc"/>
</dbReference>
<evidence type="ECO:0000256" key="4">
    <source>
        <dbReference type="ARBA" id="ARBA00022692"/>
    </source>
</evidence>
<dbReference type="InterPro" id="IPR025713">
    <property type="entry name" value="MotB-like_N_dom"/>
</dbReference>
<comment type="caution">
    <text evidence="10">The sequence shown here is derived from an EMBL/GenBank/DDBJ whole genome shotgun (WGS) entry which is preliminary data.</text>
</comment>
<dbReference type="SUPFAM" id="SSF103088">
    <property type="entry name" value="OmpA-like"/>
    <property type="match status" value="1"/>
</dbReference>
<keyword evidence="10" id="KW-0966">Cell projection</keyword>
<organism evidence="10 11">
    <name type="scientific">Pontibacterium sinense</name>
    <dbReference type="NCBI Taxonomy" id="2781979"/>
    <lineage>
        <taxon>Bacteria</taxon>
        <taxon>Pseudomonadati</taxon>
        <taxon>Pseudomonadota</taxon>
        <taxon>Gammaproteobacteria</taxon>
        <taxon>Oceanospirillales</taxon>
        <taxon>Oceanospirillaceae</taxon>
        <taxon>Pontibacterium</taxon>
    </lineage>
</organism>
<evidence type="ECO:0000313" key="10">
    <source>
        <dbReference type="EMBL" id="MBE9396408.1"/>
    </source>
</evidence>
<evidence type="ECO:0000256" key="6">
    <source>
        <dbReference type="ARBA" id="ARBA00023136"/>
    </source>
</evidence>
<dbReference type="EMBL" id="JADEYS010000003">
    <property type="protein sequence ID" value="MBE9396408.1"/>
    <property type="molecule type" value="Genomic_DNA"/>
</dbReference>
<name>A0A8J7JXJ4_9GAMM</name>
<evidence type="ECO:0000256" key="2">
    <source>
        <dbReference type="ARBA" id="ARBA00008914"/>
    </source>
</evidence>
<evidence type="ECO:0000259" key="9">
    <source>
        <dbReference type="PROSITE" id="PS51123"/>
    </source>
</evidence>
<dbReference type="Pfam" id="PF00691">
    <property type="entry name" value="OmpA"/>
    <property type="match status" value="1"/>
</dbReference>
<dbReference type="InterPro" id="IPR036737">
    <property type="entry name" value="OmpA-like_sf"/>
</dbReference>
<protein>
    <submittedName>
        <fullName evidence="10">Flagellar motor protein MotD</fullName>
    </submittedName>
</protein>
<dbReference type="CDD" id="cd07185">
    <property type="entry name" value="OmpA_C-like"/>
    <property type="match status" value="1"/>
</dbReference>
<gene>
    <name evidence="10" type="primary">motD</name>
    <name evidence="10" type="ORF">IOQ59_03945</name>
</gene>
<evidence type="ECO:0000256" key="5">
    <source>
        <dbReference type="ARBA" id="ARBA00022989"/>
    </source>
</evidence>
<accession>A0A8J7JXJ4</accession>
<evidence type="ECO:0000256" key="3">
    <source>
        <dbReference type="ARBA" id="ARBA00022475"/>
    </source>
</evidence>
<keyword evidence="4 8" id="KW-0812">Transmembrane</keyword>
<dbReference type="AlphaFoldDB" id="A0A8J7JXJ4"/>
<keyword evidence="6 7" id="KW-0472">Membrane</keyword>
<dbReference type="Pfam" id="PF13677">
    <property type="entry name" value="MotB_plug"/>
    <property type="match status" value="1"/>
</dbReference>
<dbReference type="PROSITE" id="PS51123">
    <property type="entry name" value="OMPA_2"/>
    <property type="match status" value="1"/>
</dbReference>
<dbReference type="PANTHER" id="PTHR30329:SF20">
    <property type="entry name" value="EXPORTED PROTEIN"/>
    <property type="match status" value="1"/>
</dbReference>
<dbReference type="InterPro" id="IPR006665">
    <property type="entry name" value="OmpA-like"/>
</dbReference>
<keyword evidence="11" id="KW-1185">Reference proteome</keyword>
<dbReference type="NCBIfam" id="NF006541">
    <property type="entry name" value="PRK09038.1"/>
    <property type="match status" value="1"/>
</dbReference>
<dbReference type="GO" id="GO:0005886">
    <property type="term" value="C:plasma membrane"/>
    <property type="evidence" value="ECO:0007669"/>
    <property type="project" value="UniProtKB-SubCell"/>
</dbReference>
<evidence type="ECO:0000313" key="11">
    <source>
        <dbReference type="Proteomes" id="UP000640333"/>
    </source>
</evidence>
<sequence length="313" mass="34865">MPRRNPPEDYVNTDRWILSYADFITLLFAFFVVMYSLSSVNEEKYKELSNALSGAFEGTGLDASLLGTGQGAIIGLREEPAMPEEQSTPKPELELPDTDETDQLKTIMERLETRILPSVSERDLKLVGDELWLSIELRSGMLFSSGQAKPTREADELLQRLAVILRPYDNPIHVEGFTDDQVIETDHFPSNWELSAARAAAVVRLLNNHGVDPARMAAVGYGEFQPAYSNRTDEGRQLNRRVVIVVSRDEKVRRTLSAFGSQQVSKDAVSTVIATDETEVTDTPVIEQVETASGGKLFRQVTPLSSSDQQENE</sequence>
<dbReference type="Proteomes" id="UP000640333">
    <property type="component" value="Unassembled WGS sequence"/>
</dbReference>
<dbReference type="Gene3D" id="3.30.1330.60">
    <property type="entry name" value="OmpA-like domain"/>
    <property type="match status" value="1"/>
</dbReference>
<keyword evidence="10" id="KW-0282">Flagellum</keyword>
<evidence type="ECO:0000256" key="8">
    <source>
        <dbReference type="SAM" id="Phobius"/>
    </source>
</evidence>
<evidence type="ECO:0000256" key="1">
    <source>
        <dbReference type="ARBA" id="ARBA00004162"/>
    </source>
</evidence>
<evidence type="ECO:0000256" key="7">
    <source>
        <dbReference type="PROSITE-ProRule" id="PRU00473"/>
    </source>
</evidence>
<reference evidence="10" key="1">
    <citation type="submission" date="2020-10" db="EMBL/GenBank/DDBJ databases">
        <title>Bacterium isolated from coastal waters sediment.</title>
        <authorList>
            <person name="Chen R.-J."/>
            <person name="Lu D.-C."/>
            <person name="Zhu K.-L."/>
            <person name="Du Z.-J."/>
        </authorList>
    </citation>
    <scope>NUCLEOTIDE SEQUENCE</scope>
    <source>
        <strain evidence="10">N1Y112</strain>
    </source>
</reference>
<dbReference type="PANTHER" id="PTHR30329">
    <property type="entry name" value="STATOR ELEMENT OF FLAGELLAR MOTOR COMPLEX"/>
    <property type="match status" value="1"/>
</dbReference>